<dbReference type="AlphaFoldDB" id="A0A9D3MUF3"/>
<feature type="compositionally biased region" description="Polar residues" evidence="1">
    <location>
        <begin position="115"/>
        <end position="126"/>
    </location>
</feature>
<evidence type="ECO:0000313" key="4">
    <source>
        <dbReference type="EMBL" id="KAG5855159.1"/>
    </source>
</evidence>
<evidence type="ECO:0000256" key="3">
    <source>
        <dbReference type="SAM" id="SignalP"/>
    </source>
</evidence>
<keyword evidence="2" id="KW-1133">Transmembrane helix</keyword>
<comment type="caution">
    <text evidence="4">The sequence shown here is derived from an EMBL/GenBank/DDBJ whole genome shotgun (WGS) entry which is preliminary data.</text>
</comment>
<feature type="region of interest" description="Disordered" evidence="1">
    <location>
        <begin position="114"/>
        <end position="134"/>
    </location>
</feature>
<keyword evidence="2" id="KW-0812">Transmembrane</keyword>
<sequence length="159" mass="18023">MQLRKTILAAVALVTWMALMAPGEDSCKYYVKIFEIKEMECEMECFLRYGQDPVCKTGVMNAGQCHIETQYQQMCIKWPVSTSITCRNNTYSEEMKGTEQDCAADQESLDCMKEFNSNPNPNPNQRGEQEGDKSSAPAIKAAWVTFLWGLILVVINAWN</sequence>
<dbReference type="Proteomes" id="UP001044222">
    <property type="component" value="Unassembled WGS sequence"/>
</dbReference>
<name>A0A9D3MUF3_ANGAN</name>
<feature type="transmembrane region" description="Helical" evidence="2">
    <location>
        <begin position="141"/>
        <end position="158"/>
    </location>
</feature>
<evidence type="ECO:0000256" key="1">
    <source>
        <dbReference type="SAM" id="MobiDB-lite"/>
    </source>
</evidence>
<gene>
    <name evidence="4" type="ORF">ANANG_G00046030</name>
</gene>
<evidence type="ECO:0000256" key="2">
    <source>
        <dbReference type="SAM" id="Phobius"/>
    </source>
</evidence>
<organism evidence="4 5">
    <name type="scientific">Anguilla anguilla</name>
    <name type="common">European freshwater eel</name>
    <name type="synonym">Muraena anguilla</name>
    <dbReference type="NCBI Taxonomy" id="7936"/>
    <lineage>
        <taxon>Eukaryota</taxon>
        <taxon>Metazoa</taxon>
        <taxon>Chordata</taxon>
        <taxon>Craniata</taxon>
        <taxon>Vertebrata</taxon>
        <taxon>Euteleostomi</taxon>
        <taxon>Actinopterygii</taxon>
        <taxon>Neopterygii</taxon>
        <taxon>Teleostei</taxon>
        <taxon>Anguilliformes</taxon>
        <taxon>Anguillidae</taxon>
        <taxon>Anguilla</taxon>
    </lineage>
</organism>
<keyword evidence="3" id="KW-0732">Signal</keyword>
<accession>A0A9D3MUF3</accession>
<protein>
    <submittedName>
        <fullName evidence="4">Uncharacterized protein</fullName>
    </submittedName>
</protein>
<dbReference type="EMBL" id="JAFIRN010000002">
    <property type="protein sequence ID" value="KAG5855159.1"/>
    <property type="molecule type" value="Genomic_DNA"/>
</dbReference>
<feature type="chain" id="PRO_5038876549" evidence="3">
    <location>
        <begin position="24"/>
        <end position="159"/>
    </location>
</feature>
<reference evidence="4" key="1">
    <citation type="submission" date="2021-01" db="EMBL/GenBank/DDBJ databases">
        <title>A chromosome-scale assembly of European eel, Anguilla anguilla.</title>
        <authorList>
            <person name="Henkel C."/>
            <person name="Jong-Raadsen S.A."/>
            <person name="Dufour S."/>
            <person name="Weltzien F.-A."/>
            <person name="Palstra A.P."/>
            <person name="Pelster B."/>
            <person name="Spaink H.P."/>
            <person name="Van Den Thillart G.E."/>
            <person name="Jansen H."/>
            <person name="Zahm M."/>
            <person name="Klopp C."/>
            <person name="Cedric C."/>
            <person name="Louis A."/>
            <person name="Berthelot C."/>
            <person name="Parey E."/>
            <person name="Roest Crollius H."/>
            <person name="Montfort J."/>
            <person name="Robinson-Rechavi M."/>
            <person name="Bucao C."/>
            <person name="Bouchez O."/>
            <person name="Gislard M."/>
            <person name="Lluch J."/>
            <person name="Milhes M."/>
            <person name="Lampietro C."/>
            <person name="Lopez Roques C."/>
            <person name="Donnadieu C."/>
            <person name="Braasch I."/>
            <person name="Desvignes T."/>
            <person name="Postlethwait J."/>
            <person name="Bobe J."/>
            <person name="Guiguen Y."/>
            <person name="Dirks R."/>
        </authorList>
    </citation>
    <scope>NUCLEOTIDE SEQUENCE</scope>
    <source>
        <strain evidence="4">Tag_6206</strain>
        <tissue evidence="4">Liver</tissue>
    </source>
</reference>
<proteinExistence type="predicted"/>
<keyword evidence="5" id="KW-1185">Reference proteome</keyword>
<feature type="signal peptide" evidence="3">
    <location>
        <begin position="1"/>
        <end position="23"/>
    </location>
</feature>
<keyword evidence="2" id="KW-0472">Membrane</keyword>
<evidence type="ECO:0000313" key="5">
    <source>
        <dbReference type="Proteomes" id="UP001044222"/>
    </source>
</evidence>